<evidence type="ECO:0000256" key="1">
    <source>
        <dbReference type="SAM" id="MobiDB-lite"/>
    </source>
</evidence>
<comment type="caution">
    <text evidence="2">The sequence shown here is derived from an EMBL/GenBank/DDBJ whole genome shotgun (WGS) entry which is preliminary data.</text>
</comment>
<organism evidence="2 3">
    <name type="scientific">Emergomyces africanus</name>
    <dbReference type="NCBI Taxonomy" id="1955775"/>
    <lineage>
        <taxon>Eukaryota</taxon>
        <taxon>Fungi</taxon>
        <taxon>Dikarya</taxon>
        <taxon>Ascomycota</taxon>
        <taxon>Pezizomycotina</taxon>
        <taxon>Eurotiomycetes</taxon>
        <taxon>Eurotiomycetidae</taxon>
        <taxon>Onygenales</taxon>
        <taxon>Ajellomycetaceae</taxon>
        <taxon>Emergomyces</taxon>
    </lineage>
</organism>
<gene>
    <name evidence="2" type="ORF">ACJ72_07005</name>
</gene>
<name>A0A1B7NPG7_9EURO</name>
<sequence>MDLQSRLVKKSHSSLPMALGELDQQLWNGAERSQEIESLQQIQLWKKARPPSSCPSPSLTENGSTLGLKSSVPDPRLFLA</sequence>
<feature type="region of interest" description="Disordered" evidence="1">
    <location>
        <begin position="47"/>
        <end position="80"/>
    </location>
</feature>
<feature type="non-terminal residue" evidence="2">
    <location>
        <position position="80"/>
    </location>
</feature>
<accession>A0A1B7NPG7</accession>
<evidence type="ECO:0000313" key="2">
    <source>
        <dbReference type="EMBL" id="OAX78685.1"/>
    </source>
</evidence>
<dbReference type="Proteomes" id="UP000091918">
    <property type="component" value="Unassembled WGS sequence"/>
</dbReference>
<reference evidence="2 3" key="1">
    <citation type="submission" date="2015-07" db="EMBL/GenBank/DDBJ databases">
        <title>Emmonsia species relationships and genome sequence.</title>
        <authorList>
            <person name="Cuomo C.A."/>
            <person name="Schwartz I.S."/>
            <person name="Kenyon C."/>
            <person name="de Hoog G.S."/>
            <person name="Govender N.P."/>
            <person name="Botha A."/>
            <person name="Moreno L."/>
            <person name="de Vries M."/>
            <person name="Munoz J.F."/>
            <person name="Stielow J.B."/>
        </authorList>
    </citation>
    <scope>NUCLEOTIDE SEQUENCE [LARGE SCALE GENOMIC DNA]</scope>
    <source>
        <strain evidence="2 3">CBS 136260</strain>
    </source>
</reference>
<protein>
    <submittedName>
        <fullName evidence="2">Uncharacterized protein</fullName>
    </submittedName>
</protein>
<feature type="compositionally biased region" description="Polar residues" evidence="1">
    <location>
        <begin position="55"/>
        <end position="68"/>
    </location>
</feature>
<dbReference type="AlphaFoldDB" id="A0A1B7NPG7"/>
<keyword evidence="3" id="KW-1185">Reference proteome</keyword>
<dbReference type="EMBL" id="LGUA01001370">
    <property type="protein sequence ID" value="OAX78685.1"/>
    <property type="molecule type" value="Genomic_DNA"/>
</dbReference>
<evidence type="ECO:0000313" key="3">
    <source>
        <dbReference type="Proteomes" id="UP000091918"/>
    </source>
</evidence>
<proteinExistence type="predicted"/>